<dbReference type="GO" id="GO:0005886">
    <property type="term" value="C:plasma membrane"/>
    <property type="evidence" value="ECO:0007669"/>
    <property type="project" value="UniProtKB-SubCell"/>
</dbReference>
<dbReference type="PANTHER" id="PTHR32196">
    <property type="entry name" value="ABC TRANSPORTER PERMEASE PROTEIN YPHD-RELATED-RELATED"/>
    <property type="match status" value="1"/>
</dbReference>
<feature type="transmembrane region" description="Helical" evidence="7">
    <location>
        <begin position="265"/>
        <end position="284"/>
    </location>
</feature>
<feature type="transmembrane region" description="Helical" evidence="7">
    <location>
        <begin position="159"/>
        <end position="180"/>
    </location>
</feature>
<reference evidence="9" key="1">
    <citation type="submission" date="2017-08" db="EMBL/GenBank/DDBJ databases">
        <authorList>
            <person name="Varghese N."/>
            <person name="Submissions S."/>
        </authorList>
    </citation>
    <scope>NUCLEOTIDE SEQUENCE [LARGE SCALE GENOMIC DNA]</scope>
    <source>
        <strain evidence="9">JC23</strain>
    </source>
</reference>
<keyword evidence="6" id="KW-0175">Coiled coil</keyword>
<evidence type="ECO:0000313" key="9">
    <source>
        <dbReference type="Proteomes" id="UP000219252"/>
    </source>
</evidence>
<evidence type="ECO:0000256" key="3">
    <source>
        <dbReference type="ARBA" id="ARBA00022692"/>
    </source>
</evidence>
<feature type="transmembrane region" description="Helical" evidence="7">
    <location>
        <begin position="12"/>
        <end position="29"/>
    </location>
</feature>
<evidence type="ECO:0000256" key="7">
    <source>
        <dbReference type="SAM" id="Phobius"/>
    </source>
</evidence>
<feature type="transmembrane region" description="Helical" evidence="7">
    <location>
        <begin position="208"/>
        <end position="230"/>
    </location>
</feature>
<evidence type="ECO:0000313" key="8">
    <source>
        <dbReference type="EMBL" id="SOC39568.1"/>
    </source>
</evidence>
<dbReference type="AlphaFoldDB" id="A0A285UDU4"/>
<evidence type="ECO:0000256" key="2">
    <source>
        <dbReference type="ARBA" id="ARBA00022475"/>
    </source>
</evidence>
<dbReference type="Proteomes" id="UP000219252">
    <property type="component" value="Unassembled WGS sequence"/>
</dbReference>
<keyword evidence="9" id="KW-1185">Reference proteome</keyword>
<sequence length="344" mass="37281">MFLSIFGSVEQGIIYAIMALGVYLTFRVLDFPDLTVDGSFVTGAATAAMMIVLGYHPIIATLIAIVAGFIAGCMTGLLHTKGKINALLAGILMQIALYSINLRIMGFSAENVIVKPNIQLQSNETIFSQFQGFWSPLGIDTALSNFVKSLGASAAPGTWGTVLIVLIITVIIKLLADWFLKTEVGLAIRATGDNKRMIRSFSANTDRYTILGLGISNALVAFSGSLIAQYSKFSDVNMGIGMIVIGLASVIIGEAIFGTKTIFRATLAVVFGAIIYRIIYALALRVPWLDSSDMKLITAIIVVLALVIPQLVSKQRDKKRKEKRRLERLREQRELVTQGGNDLA</sequence>
<feature type="transmembrane region" description="Helical" evidence="7">
    <location>
        <begin position="84"/>
        <end position="104"/>
    </location>
</feature>
<comment type="subcellular location">
    <subcellularLocation>
        <location evidence="1">Cell membrane</location>
        <topology evidence="1">Multi-pass membrane protein</topology>
    </subcellularLocation>
</comment>
<dbReference type="PANTHER" id="PTHR32196:SF69">
    <property type="entry name" value="BRANCHED-CHAIN AMINO ACID TRANSPORT SYSTEM, PERMEASE PROTEIN"/>
    <property type="match status" value="1"/>
</dbReference>
<evidence type="ECO:0000256" key="6">
    <source>
        <dbReference type="SAM" id="Coils"/>
    </source>
</evidence>
<evidence type="ECO:0000256" key="1">
    <source>
        <dbReference type="ARBA" id="ARBA00004651"/>
    </source>
</evidence>
<dbReference type="InterPro" id="IPR001851">
    <property type="entry name" value="ABC_transp_permease"/>
</dbReference>
<protein>
    <submittedName>
        <fullName evidence="8">Putative ABC transport system permease protein</fullName>
    </submittedName>
</protein>
<dbReference type="RefSeq" id="WP_097149411.1">
    <property type="nucleotide sequence ID" value="NZ_OBQC01000006.1"/>
</dbReference>
<accession>A0A285UDU4</accession>
<dbReference type="GO" id="GO:0022857">
    <property type="term" value="F:transmembrane transporter activity"/>
    <property type="evidence" value="ECO:0007669"/>
    <property type="project" value="InterPro"/>
</dbReference>
<evidence type="ECO:0000256" key="5">
    <source>
        <dbReference type="ARBA" id="ARBA00023136"/>
    </source>
</evidence>
<keyword evidence="2" id="KW-1003">Cell membrane</keyword>
<keyword evidence="4 7" id="KW-1133">Transmembrane helix</keyword>
<evidence type="ECO:0000256" key="4">
    <source>
        <dbReference type="ARBA" id="ARBA00022989"/>
    </source>
</evidence>
<dbReference type="OrthoDB" id="9778389at2"/>
<feature type="transmembrane region" description="Helical" evidence="7">
    <location>
        <begin position="49"/>
        <end position="72"/>
    </location>
</feature>
<keyword evidence="3 7" id="KW-0812">Transmembrane</keyword>
<dbReference type="Pfam" id="PF02653">
    <property type="entry name" value="BPD_transp_2"/>
    <property type="match status" value="1"/>
</dbReference>
<proteinExistence type="predicted"/>
<dbReference type="EMBL" id="OBQC01000006">
    <property type="protein sequence ID" value="SOC39568.1"/>
    <property type="molecule type" value="Genomic_DNA"/>
</dbReference>
<gene>
    <name evidence="8" type="ORF">SAMN05877842_1063</name>
</gene>
<organism evidence="8 9">
    <name type="scientific">Ureibacillus acetophenoni</name>
    <dbReference type="NCBI Taxonomy" id="614649"/>
    <lineage>
        <taxon>Bacteria</taxon>
        <taxon>Bacillati</taxon>
        <taxon>Bacillota</taxon>
        <taxon>Bacilli</taxon>
        <taxon>Bacillales</taxon>
        <taxon>Caryophanaceae</taxon>
        <taxon>Ureibacillus</taxon>
    </lineage>
</organism>
<feature type="coiled-coil region" evidence="6">
    <location>
        <begin position="312"/>
        <end position="339"/>
    </location>
</feature>
<dbReference type="CDD" id="cd06574">
    <property type="entry name" value="TM_PBP1_branched-chain-AA_like"/>
    <property type="match status" value="1"/>
</dbReference>
<feature type="transmembrane region" description="Helical" evidence="7">
    <location>
        <begin position="296"/>
        <end position="313"/>
    </location>
</feature>
<keyword evidence="5 7" id="KW-0472">Membrane</keyword>
<name>A0A285UDU4_9BACL</name>
<feature type="transmembrane region" description="Helical" evidence="7">
    <location>
        <begin position="236"/>
        <end position="258"/>
    </location>
</feature>